<dbReference type="AlphaFoldDB" id="A0AAE1IUM4"/>
<feature type="domain" description="Retrotransposon gag" evidence="2">
    <location>
        <begin position="129"/>
        <end position="197"/>
    </location>
</feature>
<comment type="caution">
    <text evidence="3">The sequence shown here is derived from an EMBL/GenBank/DDBJ whole genome shotgun (WGS) entry which is preliminary data.</text>
</comment>
<reference evidence="3" key="1">
    <citation type="submission" date="2023-10" db="EMBL/GenBank/DDBJ databases">
        <title>Chromosome-level genome of the transformable northern wattle, Acacia crassicarpa.</title>
        <authorList>
            <person name="Massaro I."/>
            <person name="Sinha N.R."/>
            <person name="Poethig S."/>
            <person name="Leichty A.R."/>
        </authorList>
    </citation>
    <scope>NUCLEOTIDE SEQUENCE</scope>
    <source>
        <strain evidence="3">Acra3RX</strain>
        <tissue evidence="3">Leaf</tissue>
    </source>
</reference>
<evidence type="ECO:0000313" key="3">
    <source>
        <dbReference type="EMBL" id="KAK4256513.1"/>
    </source>
</evidence>
<accession>A0AAE1IUM4</accession>
<protein>
    <recommendedName>
        <fullName evidence="2">Retrotransposon gag domain-containing protein</fullName>
    </recommendedName>
</protein>
<feature type="compositionally biased region" description="Basic and acidic residues" evidence="1">
    <location>
        <begin position="60"/>
        <end position="77"/>
    </location>
</feature>
<sequence length="377" mass="43344">MAEELRDLRTTVTSLAKKVDELSGLTKKVDELSGLTKKVDDLTEGVTLIREIVLRMGKDSSKKGRDKKNADETHSDAETESTGDADKGITKFRKLELPVFDGDDPVGWFCRVERYFHVNGVPEAEKLEAAVVCLENRALHWCQWQEKRSTLRSWPEFKQKVLEHFHTFQRGGKYKILFSNKQEGTVMEYVEVFERLSFPLTDASEECLILYGFKTEIQAELELADESKLEGLIKMALRVDGRNRCLEAEKGSKAYRATLRAGIKRYPTQPLYSRVTHYPDPTRPIPHPPPIYCPMGLKLTRNCRRPRREVFRRRRLPRARLEGADGFQTQKWLGEGSWDSATSVVRSMDRPIFVETSICKCISLMLTPNPMKKKLTE</sequence>
<evidence type="ECO:0000256" key="1">
    <source>
        <dbReference type="SAM" id="MobiDB-lite"/>
    </source>
</evidence>
<feature type="region of interest" description="Disordered" evidence="1">
    <location>
        <begin position="60"/>
        <end position="84"/>
    </location>
</feature>
<keyword evidence="4" id="KW-1185">Reference proteome</keyword>
<evidence type="ECO:0000313" key="4">
    <source>
        <dbReference type="Proteomes" id="UP001293593"/>
    </source>
</evidence>
<organism evidence="3 4">
    <name type="scientific">Acacia crassicarpa</name>
    <name type="common">northern wattle</name>
    <dbReference type="NCBI Taxonomy" id="499986"/>
    <lineage>
        <taxon>Eukaryota</taxon>
        <taxon>Viridiplantae</taxon>
        <taxon>Streptophyta</taxon>
        <taxon>Embryophyta</taxon>
        <taxon>Tracheophyta</taxon>
        <taxon>Spermatophyta</taxon>
        <taxon>Magnoliopsida</taxon>
        <taxon>eudicotyledons</taxon>
        <taxon>Gunneridae</taxon>
        <taxon>Pentapetalae</taxon>
        <taxon>rosids</taxon>
        <taxon>fabids</taxon>
        <taxon>Fabales</taxon>
        <taxon>Fabaceae</taxon>
        <taxon>Caesalpinioideae</taxon>
        <taxon>mimosoid clade</taxon>
        <taxon>Acacieae</taxon>
        <taxon>Acacia</taxon>
    </lineage>
</organism>
<proteinExistence type="predicted"/>
<dbReference type="Pfam" id="PF03732">
    <property type="entry name" value="Retrotrans_gag"/>
    <property type="match status" value="1"/>
</dbReference>
<evidence type="ECO:0000259" key="2">
    <source>
        <dbReference type="Pfam" id="PF03732"/>
    </source>
</evidence>
<name>A0AAE1IUM4_9FABA</name>
<gene>
    <name evidence="3" type="ORF">QN277_009364</name>
</gene>
<dbReference type="EMBL" id="JAWXYG010000013">
    <property type="protein sequence ID" value="KAK4256513.1"/>
    <property type="molecule type" value="Genomic_DNA"/>
</dbReference>
<dbReference type="InterPro" id="IPR005162">
    <property type="entry name" value="Retrotrans_gag_dom"/>
</dbReference>
<dbReference type="Proteomes" id="UP001293593">
    <property type="component" value="Unassembled WGS sequence"/>
</dbReference>